<dbReference type="Proteomes" id="UP000503278">
    <property type="component" value="Chromosome"/>
</dbReference>
<accession>A0A7L5E2X2</accession>
<gene>
    <name evidence="1" type="ORF">HH214_18540</name>
</gene>
<evidence type="ECO:0000313" key="1">
    <source>
        <dbReference type="EMBL" id="QJD97730.1"/>
    </source>
</evidence>
<dbReference type="KEGG" id="mrob:HH214_18540"/>
<organism evidence="1 2">
    <name type="scientific">Mucilaginibacter robiniae</name>
    <dbReference type="NCBI Taxonomy" id="2728022"/>
    <lineage>
        <taxon>Bacteria</taxon>
        <taxon>Pseudomonadati</taxon>
        <taxon>Bacteroidota</taxon>
        <taxon>Sphingobacteriia</taxon>
        <taxon>Sphingobacteriales</taxon>
        <taxon>Sphingobacteriaceae</taxon>
        <taxon>Mucilaginibacter</taxon>
    </lineage>
</organism>
<dbReference type="AlphaFoldDB" id="A0A7L5E2X2"/>
<protein>
    <submittedName>
        <fullName evidence="1">Uncharacterized protein</fullName>
    </submittedName>
</protein>
<keyword evidence="2" id="KW-1185">Reference proteome</keyword>
<evidence type="ECO:0000313" key="2">
    <source>
        <dbReference type="Proteomes" id="UP000503278"/>
    </source>
</evidence>
<reference evidence="1 2" key="1">
    <citation type="submission" date="2020-04" db="EMBL/GenBank/DDBJ databases">
        <title>Genome sequencing of novel species.</title>
        <authorList>
            <person name="Heo J."/>
            <person name="Kim S.-J."/>
            <person name="Kim J.-S."/>
            <person name="Hong S.-B."/>
            <person name="Kwon S.-W."/>
        </authorList>
    </citation>
    <scope>NUCLEOTIDE SEQUENCE [LARGE SCALE GENOMIC DNA]</scope>
    <source>
        <strain evidence="1 2">F39-2</strain>
    </source>
</reference>
<dbReference type="EMBL" id="CP051682">
    <property type="protein sequence ID" value="QJD97730.1"/>
    <property type="molecule type" value="Genomic_DNA"/>
</dbReference>
<name>A0A7L5E2X2_9SPHI</name>
<dbReference type="RefSeq" id="WP_169610161.1">
    <property type="nucleotide sequence ID" value="NZ_CP051682.1"/>
</dbReference>
<proteinExistence type="predicted"/>
<sequence length="137" mass="15747">MISSVKPLHTIELSITPNLFEQSALVTIDEKVDFGYKFILVEEAYEFKLAIRRIYLIASNEQQACKYLAEKTCILHRKLDLEDKGFLHNYVLCFLTEVEAYLDNYLPKTCNIEKVKIDDGKIADDIIASLSKDGFFS</sequence>